<dbReference type="WBParaSite" id="SMUV_0000412601-mRNA-1">
    <property type="protein sequence ID" value="SMUV_0000412601-mRNA-1"/>
    <property type="gene ID" value="SMUV_0000412601"/>
</dbReference>
<protein>
    <submittedName>
        <fullName evidence="2">Uncharacterized protein</fullName>
    </submittedName>
</protein>
<evidence type="ECO:0000313" key="2">
    <source>
        <dbReference type="WBParaSite" id="SMUV_0000412601-mRNA-1"/>
    </source>
</evidence>
<keyword evidence="1" id="KW-1185">Reference proteome</keyword>
<dbReference type="Proteomes" id="UP000046393">
    <property type="component" value="Unplaced"/>
</dbReference>
<proteinExistence type="predicted"/>
<sequence>MPIKIATCIIFRFVIVNFIRFDGQPVKLITYLIDFVSISPNVHIVDFIQAVFRYRI</sequence>
<evidence type="ECO:0000313" key="1">
    <source>
        <dbReference type="Proteomes" id="UP000046393"/>
    </source>
</evidence>
<name>A0A0N5AI90_9BILA</name>
<reference evidence="2" key="1">
    <citation type="submission" date="2017-02" db="UniProtKB">
        <authorList>
            <consortium name="WormBaseParasite"/>
        </authorList>
    </citation>
    <scope>IDENTIFICATION</scope>
</reference>
<accession>A0A0N5AI90</accession>
<dbReference type="AlphaFoldDB" id="A0A0N5AI90"/>
<organism evidence="1 2">
    <name type="scientific">Syphacia muris</name>
    <dbReference type="NCBI Taxonomy" id="451379"/>
    <lineage>
        <taxon>Eukaryota</taxon>
        <taxon>Metazoa</taxon>
        <taxon>Ecdysozoa</taxon>
        <taxon>Nematoda</taxon>
        <taxon>Chromadorea</taxon>
        <taxon>Rhabditida</taxon>
        <taxon>Spirurina</taxon>
        <taxon>Oxyuridomorpha</taxon>
        <taxon>Oxyuroidea</taxon>
        <taxon>Oxyuridae</taxon>
        <taxon>Syphacia</taxon>
    </lineage>
</organism>